<dbReference type="InterPro" id="IPR029063">
    <property type="entry name" value="SAM-dependent_MTases_sf"/>
</dbReference>
<evidence type="ECO:0000256" key="1">
    <source>
        <dbReference type="SAM" id="SignalP"/>
    </source>
</evidence>
<evidence type="ECO:0000313" key="3">
    <source>
        <dbReference type="Proteomes" id="UP000187209"/>
    </source>
</evidence>
<dbReference type="Proteomes" id="UP000187209">
    <property type="component" value="Unassembled WGS sequence"/>
</dbReference>
<reference evidence="2 3" key="1">
    <citation type="submission" date="2016-11" db="EMBL/GenBank/DDBJ databases">
        <title>The macronuclear genome of Stentor coeruleus: a giant cell with tiny introns.</title>
        <authorList>
            <person name="Slabodnick M."/>
            <person name="Ruby J.G."/>
            <person name="Reiff S.B."/>
            <person name="Swart E.C."/>
            <person name="Gosai S."/>
            <person name="Prabakaran S."/>
            <person name="Witkowska E."/>
            <person name="Larue G.E."/>
            <person name="Fisher S."/>
            <person name="Freeman R.M."/>
            <person name="Gunawardena J."/>
            <person name="Chu W."/>
            <person name="Stover N.A."/>
            <person name="Gregory B.D."/>
            <person name="Nowacki M."/>
            <person name="Derisi J."/>
            <person name="Roy S.W."/>
            <person name="Marshall W.F."/>
            <person name="Sood P."/>
        </authorList>
    </citation>
    <scope>NUCLEOTIDE SEQUENCE [LARGE SCALE GENOMIC DNA]</scope>
    <source>
        <strain evidence="2">WM001</strain>
    </source>
</reference>
<accession>A0A1R2CGA9</accession>
<dbReference type="Gene3D" id="3.40.50.150">
    <property type="entry name" value="Vaccinia Virus protein VP39"/>
    <property type="match status" value="1"/>
</dbReference>
<protein>
    <submittedName>
        <fullName evidence="2">Uncharacterized protein</fullName>
    </submittedName>
</protein>
<sequence>MMIFFVSACLSLVYSKLECKCKHVFEPLNDAPVYSTLTDAETLSKITSKTLGQYAIVEIIGRKDPSARGFLHIIKVLSENNANTLIETGASHPDVENCLPNSCSTLILAKFAHLTNRKVISLIQNTTYIENALKQTEMFSKNIQILANNPIKYLENFQGLIDLVFISGNDQNDLSIEDKQNYYYEQIQAAYYHLHKKSVVALDNCESQKPCFCEKAKEYLIYNNWVLVVTGKVQVFTYSGL</sequence>
<dbReference type="AlphaFoldDB" id="A0A1R2CGA9"/>
<comment type="caution">
    <text evidence="2">The sequence shown here is derived from an EMBL/GenBank/DDBJ whole genome shotgun (WGS) entry which is preliminary data.</text>
</comment>
<organism evidence="2 3">
    <name type="scientific">Stentor coeruleus</name>
    <dbReference type="NCBI Taxonomy" id="5963"/>
    <lineage>
        <taxon>Eukaryota</taxon>
        <taxon>Sar</taxon>
        <taxon>Alveolata</taxon>
        <taxon>Ciliophora</taxon>
        <taxon>Postciliodesmatophora</taxon>
        <taxon>Heterotrichea</taxon>
        <taxon>Heterotrichida</taxon>
        <taxon>Stentoridae</taxon>
        <taxon>Stentor</taxon>
    </lineage>
</organism>
<proteinExistence type="predicted"/>
<feature type="signal peptide" evidence="1">
    <location>
        <begin position="1"/>
        <end position="15"/>
    </location>
</feature>
<evidence type="ECO:0000313" key="2">
    <source>
        <dbReference type="EMBL" id="OMJ87980.1"/>
    </source>
</evidence>
<keyword evidence="1" id="KW-0732">Signal</keyword>
<name>A0A1R2CGA9_9CILI</name>
<gene>
    <name evidence="2" type="ORF">SteCoe_10223</name>
</gene>
<feature type="chain" id="PRO_5013272152" evidence="1">
    <location>
        <begin position="16"/>
        <end position="241"/>
    </location>
</feature>
<keyword evidence="3" id="KW-1185">Reference proteome</keyword>
<dbReference type="EMBL" id="MPUH01000163">
    <property type="protein sequence ID" value="OMJ87980.1"/>
    <property type="molecule type" value="Genomic_DNA"/>
</dbReference>